<comment type="caution">
    <text evidence="17">The sequence shown here is derived from an EMBL/GenBank/DDBJ whole genome shotgun (WGS) entry which is preliminary data.</text>
</comment>
<dbReference type="FunFam" id="3.10.20.600:FF:000003">
    <property type="entry name" value="NADH-quinone oxidoreductase subunit F"/>
    <property type="match status" value="1"/>
</dbReference>
<dbReference type="GO" id="GO:0046872">
    <property type="term" value="F:metal ion binding"/>
    <property type="evidence" value="ECO:0007669"/>
    <property type="project" value="UniProtKB-KW"/>
</dbReference>
<evidence type="ECO:0000313" key="18">
    <source>
        <dbReference type="Proteomes" id="UP000285123"/>
    </source>
</evidence>
<dbReference type="Gene3D" id="3.10.20.600">
    <property type="match status" value="1"/>
</dbReference>
<protein>
    <recommendedName>
        <fullName evidence="4 15">NADH-quinone oxidoreductase subunit F</fullName>
        <ecNumber evidence="15">7.1.1.-</ecNumber>
    </recommendedName>
</protein>
<keyword evidence="12 15" id="KW-0411">Iron-sulfur</keyword>
<keyword evidence="6 15" id="KW-0285">Flavoprotein</keyword>
<dbReference type="EMBL" id="AYKF01000001">
    <property type="protein sequence ID" value="ROO37773.1"/>
    <property type="molecule type" value="Genomic_DNA"/>
</dbReference>
<proteinExistence type="inferred from homology"/>
<comment type="function">
    <text evidence="15">NDH-1 shuttles electrons from NADH, via FMN and iron-sulfur (Fe-S) centers, to quinones in the respiratory chain.</text>
</comment>
<evidence type="ECO:0000256" key="8">
    <source>
        <dbReference type="ARBA" id="ARBA00022719"/>
    </source>
</evidence>
<dbReference type="SUPFAM" id="SSF140490">
    <property type="entry name" value="Nqo1C-terminal domain-like"/>
    <property type="match status" value="1"/>
</dbReference>
<dbReference type="InterPro" id="IPR011537">
    <property type="entry name" value="NADH-UbQ_OxRdtase_suF"/>
</dbReference>
<dbReference type="Pfam" id="PF01512">
    <property type="entry name" value="Complex1_51K"/>
    <property type="match status" value="1"/>
</dbReference>
<dbReference type="InterPro" id="IPR011538">
    <property type="entry name" value="Nuo51_FMN-bd"/>
</dbReference>
<dbReference type="Gene3D" id="1.20.1440.230">
    <property type="entry name" value="NADH-ubiquinone oxidoreductase 51kDa subunit, iron-sulphur binding domain"/>
    <property type="match status" value="1"/>
</dbReference>
<sequence length="442" mass="47976">MDETRVLTRNIREGREPVWRAEYEAAGGWEAFKKALAEFKPTEVGELVKEAGLRGRGGAGFPTGVKWSFMPRFEERPEERPAHVYLVINADEMEPGTFKDRLLMEGDPHQLIEAMAISSYAIGADIAYVFLRGEYVECQRRLQKAIDEATEAGYLGNDILGSGYNLKIYLHMSAGRYICGEESALLSALEGRRAVPRHKPPFPAASGLFGQPTTVNNVETICNVPHIVSNGADWYKQLGAHKDGGTKLFGASGHVNRPGLAEMPLGTRMGDLLEHFGGIREGRRLKALLPGGGSTPLLTADHLDTPMDYEGVGAAGSRLGTGTMVVMDETTPIVGVLKNLEHFYAQESCGWCTPCRDGLPWVERILTNLEAGKGNPGDIELLELHTKLLGPGKTFCAHAPGAMGPLESGLKYFRDELAALIPDDSDTLSLTEPANTASNSQV</sequence>
<dbReference type="FunFam" id="3.40.50.11540:FF:000001">
    <property type="entry name" value="NADH dehydrogenase [ubiquinone] flavoprotein 1, mitochondrial"/>
    <property type="match status" value="1"/>
</dbReference>
<evidence type="ECO:0000256" key="11">
    <source>
        <dbReference type="ARBA" id="ARBA00023004"/>
    </source>
</evidence>
<feature type="domain" description="NADH-ubiquinone oxidoreductase 51kDa subunit iron-sulphur binding" evidence="16">
    <location>
        <begin position="334"/>
        <end position="379"/>
    </location>
</feature>
<keyword evidence="11 15" id="KW-0408">Iron</keyword>
<evidence type="ECO:0000256" key="12">
    <source>
        <dbReference type="ARBA" id="ARBA00023014"/>
    </source>
</evidence>
<dbReference type="Gene3D" id="6.10.250.1450">
    <property type="match status" value="1"/>
</dbReference>
<dbReference type="PANTHER" id="PTHR43578">
    <property type="entry name" value="NADH-QUINONE OXIDOREDUCTASE SUBUNIT F"/>
    <property type="match status" value="1"/>
</dbReference>
<evidence type="ECO:0000256" key="13">
    <source>
        <dbReference type="ARBA" id="ARBA00023027"/>
    </source>
</evidence>
<dbReference type="InterPro" id="IPR001949">
    <property type="entry name" value="NADH-UbQ_OxRdtase_51kDa_CS"/>
</dbReference>
<dbReference type="EC" id="7.1.1.-" evidence="15"/>
<dbReference type="Pfam" id="PF10589">
    <property type="entry name" value="NADH_4Fe-4S"/>
    <property type="match status" value="1"/>
</dbReference>
<comment type="cofactor">
    <cofactor evidence="1 15">
        <name>FMN</name>
        <dbReference type="ChEBI" id="CHEBI:58210"/>
    </cofactor>
</comment>
<dbReference type="Gene3D" id="3.40.50.11540">
    <property type="entry name" value="NADH-ubiquinone oxidoreductase 51kDa subunit"/>
    <property type="match status" value="1"/>
</dbReference>
<dbReference type="GO" id="GO:0008137">
    <property type="term" value="F:NADH dehydrogenase (ubiquinone) activity"/>
    <property type="evidence" value="ECO:0007669"/>
    <property type="project" value="InterPro"/>
</dbReference>
<accession>A0A423QB66</accession>
<keyword evidence="9 15" id="KW-0479">Metal-binding</keyword>
<evidence type="ECO:0000256" key="1">
    <source>
        <dbReference type="ARBA" id="ARBA00001917"/>
    </source>
</evidence>
<dbReference type="InterPro" id="IPR019575">
    <property type="entry name" value="Nuop51_4Fe4S-bd"/>
</dbReference>
<evidence type="ECO:0000256" key="10">
    <source>
        <dbReference type="ARBA" id="ARBA00022967"/>
    </source>
</evidence>
<gene>
    <name evidence="17" type="ORF">SAHL_01130</name>
</gene>
<dbReference type="InterPro" id="IPR054765">
    <property type="entry name" value="SLBB_dom"/>
</dbReference>
<name>A0A423QB66_9GAMM</name>
<dbReference type="NCBIfam" id="NF010120">
    <property type="entry name" value="PRK13596.1"/>
    <property type="match status" value="1"/>
</dbReference>
<evidence type="ECO:0000256" key="6">
    <source>
        <dbReference type="ARBA" id="ARBA00022630"/>
    </source>
</evidence>
<dbReference type="AlphaFoldDB" id="A0A423QB66"/>
<evidence type="ECO:0000256" key="7">
    <source>
        <dbReference type="ARBA" id="ARBA00022643"/>
    </source>
</evidence>
<comment type="catalytic activity">
    <reaction evidence="14 15">
        <text>a quinone + NADH + 5 H(+)(in) = a quinol + NAD(+) + 4 H(+)(out)</text>
        <dbReference type="Rhea" id="RHEA:57888"/>
        <dbReference type="ChEBI" id="CHEBI:15378"/>
        <dbReference type="ChEBI" id="CHEBI:24646"/>
        <dbReference type="ChEBI" id="CHEBI:57540"/>
        <dbReference type="ChEBI" id="CHEBI:57945"/>
        <dbReference type="ChEBI" id="CHEBI:132124"/>
    </reaction>
</comment>
<dbReference type="Proteomes" id="UP000285123">
    <property type="component" value="Unassembled WGS sequence"/>
</dbReference>
<keyword evidence="5 15" id="KW-0004">4Fe-4S</keyword>
<dbReference type="PANTHER" id="PTHR43578:SF3">
    <property type="entry name" value="NADH-QUINONE OXIDOREDUCTASE SUBUNIT F"/>
    <property type="match status" value="1"/>
</dbReference>
<dbReference type="PROSITE" id="PS00645">
    <property type="entry name" value="COMPLEX1_51K_2"/>
    <property type="match status" value="1"/>
</dbReference>
<dbReference type="GO" id="GO:0051539">
    <property type="term" value="F:4 iron, 4 sulfur cluster binding"/>
    <property type="evidence" value="ECO:0007669"/>
    <property type="project" value="UniProtKB-UniRule"/>
</dbReference>
<keyword evidence="13 15" id="KW-0520">NAD</keyword>
<comment type="cofactor">
    <cofactor evidence="2 15">
        <name>[4Fe-4S] cluster</name>
        <dbReference type="ChEBI" id="CHEBI:49883"/>
    </cofactor>
</comment>
<evidence type="ECO:0000256" key="15">
    <source>
        <dbReference type="RuleBase" id="RU364066"/>
    </source>
</evidence>
<evidence type="ECO:0000259" key="16">
    <source>
        <dbReference type="SMART" id="SM00928"/>
    </source>
</evidence>
<evidence type="ECO:0000256" key="4">
    <source>
        <dbReference type="ARBA" id="ARBA00019901"/>
    </source>
</evidence>
<dbReference type="Pfam" id="PF22461">
    <property type="entry name" value="SLBB_2"/>
    <property type="match status" value="1"/>
</dbReference>
<dbReference type="GO" id="GO:0016491">
    <property type="term" value="F:oxidoreductase activity"/>
    <property type="evidence" value="ECO:0007669"/>
    <property type="project" value="UniProtKB-KW"/>
</dbReference>
<evidence type="ECO:0000256" key="9">
    <source>
        <dbReference type="ARBA" id="ARBA00022723"/>
    </source>
</evidence>
<dbReference type="SUPFAM" id="SSF142984">
    <property type="entry name" value="Nqo1 middle domain-like"/>
    <property type="match status" value="1"/>
</dbReference>
<dbReference type="InterPro" id="IPR037207">
    <property type="entry name" value="Nuop51_4Fe4S-bd_sf"/>
</dbReference>
<reference evidence="17 18" key="1">
    <citation type="submission" date="2013-10" db="EMBL/GenBank/DDBJ databases">
        <title>Salinisphaera halophila YIM 95161 Genome Sequencing.</title>
        <authorList>
            <person name="Lai Q."/>
            <person name="Li C."/>
            <person name="Shao Z."/>
        </authorList>
    </citation>
    <scope>NUCLEOTIDE SEQUENCE [LARGE SCALE GENOMIC DNA]</scope>
    <source>
        <strain evidence="17 18">YIM 95161</strain>
    </source>
</reference>
<keyword evidence="7 15" id="KW-0288">FMN</keyword>
<dbReference type="SMART" id="SM00928">
    <property type="entry name" value="NADH_4Fe-4S"/>
    <property type="match status" value="1"/>
</dbReference>
<dbReference type="SUPFAM" id="SSF142019">
    <property type="entry name" value="Nqo1 FMN-binding domain-like"/>
    <property type="match status" value="1"/>
</dbReference>
<evidence type="ECO:0000256" key="14">
    <source>
        <dbReference type="ARBA" id="ARBA00047712"/>
    </source>
</evidence>
<dbReference type="GO" id="GO:0048038">
    <property type="term" value="F:quinone binding"/>
    <property type="evidence" value="ECO:0007669"/>
    <property type="project" value="UniProtKB-KW"/>
</dbReference>
<evidence type="ECO:0000256" key="3">
    <source>
        <dbReference type="ARBA" id="ARBA00007523"/>
    </source>
</evidence>
<organism evidence="17 18">
    <name type="scientific">Salinisphaera orenii YIM 95161</name>
    <dbReference type="NCBI Taxonomy" id="1051139"/>
    <lineage>
        <taxon>Bacteria</taxon>
        <taxon>Pseudomonadati</taxon>
        <taxon>Pseudomonadota</taxon>
        <taxon>Gammaproteobacteria</taxon>
        <taxon>Salinisphaerales</taxon>
        <taxon>Salinisphaeraceae</taxon>
        <taxon>Salinisphaera</taxon>
    </lineage>
</organism>
<keyword evidence="17" id="KW-0560">Oxidoreductase</keyword>
<keyword evidence="8 15" id="KW-0874">Quinone</keyword>
<evidence type="ECO:0000256" key="5">
    <source>
        <dbReference type="ARBA" id="ARBA00022485"/>
    </source>
</evidence>
<comment type="similarity">
    <text evidence="3 15">Belongs to the complex I 51 kDa subunit family.</text>
</comment>
<dbReference type="FunFam" id="1.20.1440.230:FF:000002">
    <property type="entry name" value="NADH-quinone oxidoreductase subunit F"/>
    <property type="match status" value="1"/>
</dbReference>
<dbReference type="NCBIfam" id="TIGR01959">
    <property type="entry name" value="nuoF_fam"/>
    <property type="match status" value="1"/>
</dbReference>
<dbReference type="InterPro" id="IPR037225">
    <property type="entry name" value="Nuo51_FMN-bd_sf"/>
</dbReference>
<dbReference type="RefSeq" id="WP_123589560.1">
    <property type="nucleotide sequence ID" value="NZ_AYKF01000001.1"/>
</dbReference>
<evidence type="ECO:0000256" key="2">
    <source>
        <dbReference type="ARBA" id="ARBA00001966"/>
    </source>
</evidence>
<dbReference type="OrthoDB" id="9805533at2"/>
<keyword evidence="10" id="KW-1278">Translocase</keyword>
<evidence type="ECO:0000313" key="17">
    <source>
        <dbReference type="EMBL" id="ROO37773.1"/>
    </source>
</evidence>
<dbReference type="GO" id="GO:0010181">
    <property type="term" value="F:FMN binding"/>
    <property type="evidence" value="ECO:0007669"/>
    <property type="project" value="InterPro"/>
</dbReference>
<dbReference type="GO" id="GO:0051287">
    <property type="term" value="F:NAD binding"/>
    <property type="evidence" value="ECO:0007669"/>
    <property type="project" value="UniProtKB-UniRule"/>
</dbReference>